<keyword evidence="6" id="KW-1185">Reference proteome</keyword>
<name>A0A1H9S907_9BACI</name>
<sequence>MKTYRFGIDIDGTITDPSSFIPYINRHFNKSLTLEDIQEYDLSVALGISGQEFDRWMQHHEPRVYEQSKPAAGALETLKQWRQNHELYFISARPPAVKDVTYQWFNNHGVPFDHIELLGQHNKLHAAKSLEVDMFFEDKHDNAVMISEDCNIPVILMDTPYNRLAVPQNVHRVSSWNEARAVVERILQAPSLK</sequence>
<dbReference type="InterPro" id="IPR036412">
    <property type="entry name" value="HAD-like_sf"/>
</dbReference>
<dbReference type="STRING" id="1464123.SAMN05444126_10698"/>
<dbReference type="PANTHER" id="PTHR35134">
    <property type="entry name" value="NUCLEOTIDASE YQFW-RELATED"/>
    <property type="match status" value="1"/>
</dbReference>
<gene>
    <name evidence="5" type="ORF">SAMN05444126_10698</name>
</gene>
<reference evidence="6" key="1">
    <citation type="submission" date="2016-10" db="EMBL/GenBank/DDBJ databases">
        <authorList>
            <person name="de Groot N.N."/>
        </authorList>
    </citation>
    <scope>NUCLEOTIDE SEQUENCE [LARGE SCALE GENOMIC DNA]</scope>
    <source>
        <strain evidence="6">10nlg</strain>
    </source>
</reference>
<dbReference type="OrthoDB" id="2471595at2"/>
<dbReference type="AlphaFoldDB" id="A0A1H9S907"/>
<dbReference type="PIRSF" id="PIRSF021362">
    <property type="entry name" value="UCP021362_HAD"/>
    <property type="match status" value="1"/>
</dbReference>
<dbReference type="InterPro" id="IPR010708">
    <property type="entry name" value="5'(3')-deoxyribonucleotidase"/>
</dbReference>
<dbReference type="Gene3D" id="3.40.50.1000">
    <property type="entry name" value="HAD superfamily/HAD-like"/>
    <property type="match status" value="1"/>
</dbReference>
<accession>A0A1H9S907</accession>
<dbReference type="InterPro" id="IPR023214">
    <property type="entry name" value="HAD_sf"/>
</dbReference>
<dbReference type="RefSeq" id="WP_093072386.1">
    <property type="nucleotide sequence ID" value="NZ_FOGV01000006.1"/>
</dbReference>
<evidence type="ECO:0000256" key="4">
    <source>
        <dbReference type="PIRSR" id="PIRSR610708-1"/>
    </source>
</evidence>
<proteinExistence type="inferred from homology"/>
<dbReference type="Proteomes" id="UP000199318">
    <property type="component" value="Unassembled WGS sequence"/>
</dbReference>
<dbReference type="InterPro" id="IPR009206">
    <property type="entry name" value="Nucleotidase_putative"/>
</dbReference>
<evidence type="ECO:0000256" key="2">
    <source>
        <dbReference type="ARBA" id="ARBA00022801"/>
    </source>
</evidence>
<feature type="active site" description="Proton donor" evidence="4">
    <location>
        <position position="11"/>
    </location>
</feature>
<comment type="similarity">
    <text evidence="1 3">Belongs to the 5'(3')-deoxyribonucleotidase family.</text>
</comment>
<comment type="caution">
    <text evidence="5">The sequence shown here is derived from an EMBL/GenBank/DDBJ whole genome shotgun (WGS) entry which is preliminary data.</text>
</comment>
<protein>
    <recommendedName>
        <fullName evidence="3">Nucleotidase</fullName>
        <ecNumber evidence="3">3.1.3.-</ecNumber>
    </recommendedName>
</protein>
<dbReference type="GO" id="GO:0009264">
    <property type="term" value="P:deoxyribonucleotide catabolic process"/>
    <property type="evidence" value="ECO:0007669"/>
    <property type="project" value="InterPro"/>
</dbReference>
<evidence type="ECO:0000313" key="6">
    <source>
        <dbReference type="Proteomes" id="UP000199318"/>
    </source>
</evidence>
<dbReference type="Pfam" id="PF06941">
    <property type="entry name" value="NT5C"/>
    <property type="match status" value="1"/>
</dbReference>
<evidence type="ECO:0000313" key="5">
    <source>
        <dbReference type="EMBL" id="SER81487.1"/>
    </source>
</evidence>
<dbReference type="EMBL" id="FOGV01000006">
    <property type="protein sequence ID" value="SER81487.1"/>
    <property type="molecule type" value="Genomic_DNA"/>
</dbReference>
<organism evidence="5 6">
    <name type="scientific">Salisediminibacterium halotolerans</name>
    <dbReference type="NCBI Taxonomy" id="517425"/>
    <lineage>
        <taxon>Bacteria</taxon>
        <taxon>Bacillati</taxon>
        <taxon>Bacillota</taxon>
        <taxon>Bacilli</taxon>
        <taxon>Bacillales</taxon>
        <taxon>Bacillaceae</taxon>
        <taxon>Salisediminibacterium</taxon>
    </lineage>
</organism>
<dbReference type="PANTHER" id="PTHR35134:SF2">
    <property type="entry name" value="NUCLEOTIDASE YQFW-RELATED"/>
    <property type="match status" value="1"/>
</dbReference>
<keyword evidence="2 3" id="KW-0378">Hydrolase</keyword>
<dbReference type="GO" id="GO:0008253">
    <property type="term" value="F:5'-nucleotidase activity"/>
    <property type="evidence" value="ECO:0007669"/>
    <property type="project" value="InterPro"/>
</dbReference>
<evidence type="ECO:0000256" key="1">
    <source>
        <dbReference type="ARBA" id="ARBA00009589"/>
    </source>
</evidence>
<dbReference type="InterPro" id="IPR052419">
    <property type="entry name" value="5_3-deoxyribonucleotidase-like"/>
</dbReference>
<dbReference type="EC" id="3.1.3.-" evidence="3"/>
<evidence type="ECO:0000256" key="3">
    <source>
        <dbReference type="PIRNR" id="PIRNR021362"/>
    </source>
</evidence>
<dbReference type="SUPFAM" id="SSF56784">
    <property type="entry name" value="HAD-like"/>
    <property type="match status" value="1"/>
</dbReference>
<feature type="active site" description="Nucleophile" evidence="4">
    <location>
        <position position="9"/>
    </location>
</feature>